<feature type="region of interest" description="Disordered" evidence="1">
    <location>
        <begin position="1"/>
        <end position="144"/>
    </location>
</feature>
<accession>A0A5D3CW87</accession>
<evidence type="ECO:0000256" key="1">
    <source>
        <dbReference type="SAM" id="MobiDB-lite"/>
    </source>
</evidence>
<organism evidence="2 3">
    <name type="scientific">Cucumis melo var. makuwa</name>
    <name type="common">Oriental melon</name>
    <dbReference type="NCBI Taxonomy" id="1194695"/>
    <lineage>
        <taxon>Eukaryota</taxon>
        <taxon>Viridiplantae</taxon>
        <taxon>Streptophyta</taxon>
        <taxon>Embryophyta</taxon>
        <taxon>Tracheophyta</taxon>
        <taxon>Spermatophyta</taxon>
        <taxon>Magnoliopsida</taxon>
        <taxon>eudicotyledons</taxon>
        <taxon>Gunneridae</taxon>
        <taxon>Pentapetalae</taxon>
        <taxon>rosids</taxon>
        <taxon>fabids</taxon>
        <taxon>Cucurbitales</taxon>
        <taxon>Cucurbitaceae</taxon>
        <taxon>Benincaseae</taxon>
        <taxon>Cucumis</taxon>
    </lineage>
</organism>
<sequence>MQYSNEKQKDRGKSTRYSSSDEEYHNTKKKKFERKKLESSKDYSTSSTDSEMIEDSRWDEKKHRSRRASKRNKNNSSSENDGRVKMKSRSDRNTLVGEYSSSSDSDKNSSDSREKRRKRSRRDDRKQGKKRKSQRLREDMFDGIRDTSKDDKEIVRKEMGLEWMLKPQEKMQKGLDECVDNQQEEEEALEEIPAIGLSLTEIMKNLELMRLESEQQQAILMFMETAAKERSMMSERLLESMMRESPLTNMKENEPSSSREIGSEKAGTEDNNGGRNKFKKVEMPVFNGEDLDLWLFCAERYFQLHELSESGNMVVSTISFEGPTLNWYQSQEERDKFLLWANLKE</sequence>
<protein>
    <submittedName>
        <fullName evidence="2">CWF19-like protein 2-like protein</fullName>
    </submittedName>
</protein>
<feature type="compositionally biased region" description="Polar residues" evidence="1">
    <location>
        <begin position="246"/>
        <end position="260"/>
    </location>
</feature>
<feature type="compositionally biased region" description="Basic residues" evidence="1">
    <location>
        <begin position="63"/>
        <end position="73"/>
    </location>
</feature>
<name>A0A5D3CW87_CUCMM</name>
<dbReference type="Proteomes" id="UP000321947">
    <property type="component" value="Unassembled WGS sequence"/>
</dbReference>
<feature type="compositionally biased region" description="Basic and acidic residues" evidence="1">
    <location>
        <begin position="104"/>
        <end position="114"/>
    </location>
</feature>
<proteinExistence type="predicted"/>
<reference evidence="2 3" key="1">
    <citation type="submission" date="2019-08" db="EMBL/GenBank/DDBJ databases">
        <title>Draft genome sequences of two oriental melons (Cucumis melo L. var makuwa).</title>
        <authorList>
            <person name="Kwon S.-Y."/>
        </authorList>
    </citation>
    <scope>NUCLEOTIDE SEQUENCE [LARGE SCALE GENOMIC DNA]</scope>
    <source>
        <strain evidence="3">cv. Chang Bougi</strain>
        <tissue evidence="2">Leaf</tissue>
    </source>
</reference>
<feature type="region of interest" description="Disordered" evidence="1">
    <location>
        <begin position="245"/>
        <end position="275"/>
    </location>
</feature>
<evidence type="ECO:0000313" key="3">
    <source>
        <dbReference type="Proteomes" id="UP000321947"/>
    </source>
</evidence>
<gene>
    <name evidence="2" type="ORF">E5676_scaffold552G00080</name>
</gene>
<feature type="compositionally biased region" description="Basic and acidic residues" evidence="1">
    <location>
        <begin position="135"/>
        <end position="144"/>
    </location>
</feature>
<dbReference type="AlphaFoldDB" id="A0A5D3CW87"/>
<comment type="caution">
    <text evidence="2">The sequence shown here is derived from an EMBL/GenBank/DDBJ whole genome shotgun (WGS) entry which is preliminary data.</text>
</comment>
<evidence type="ECO:0000313" key="2">
    <source>
        <dbReference type="EMBL" id="TYK14529.1"/>
    </source>
</evidence>
<feature type="compositionally biased region" description="Basic and acidic residues" evidence="1">
    <location>
        <begin position="80"/>
        <end position="92"/>
    </location>
</feature>
<dbReference type="EMBL" id="SSTD01009281">
    <property type="protein sequence ID" value="TYK14529.1"/>
    <property type="molecule type" value="Genomic_DNA"/>
</dbReference>
<feature type="compositionally biased region" description="Basic and acidic residues" evidence="1">
    <location>
        <begin position="1"/>
        <end position="13"/>
    </location>
</feature>